<protein>
    <submittedName>
        <fullName evidence="1">Ferredoxin--NADP+ reductase</fullName>
        <ecNumber evidence="1">1.18.1.2</ecNumber>
    </submittedName>
</protein>
<keyword evidence="2" id="KW-1185">Reference proteome</keyword>
<dbReference type="PRINTS" id="PR00419">
    <property type="entry name" value="ADXRDTASE"/>
</dbReference>
<dbReference type="Gene3D" id="3.40.50.720">
    <property type="entry name" value="NAD(P)-binding Rossmann-like Domain"/>
    <property type="match status" value="1"/>
</dbReference>
<accession>A0ABU1ZZM2</accession>
<reference evidence="1" key="1">
    <citation type="submission" date="2023-07" db="EMBL/GenBank/DDBJ databases">
        <title>Sequencing the genomes of 1000 actinobacteria strains.</title>
        <authorList>
            <person name="Klenk H.-P."/>
        </authorList>
    </citation>
    <scope>NUCLEOTIDE SEQUENCE</scope>
    <source>
        <strain evidence="1">DSM 107476</strain>
    </source>
</reference>
<dbReference type="GO" id="GO:0004324">
    <property type="term" value="F:ferredoxin-NADP+ reductase activity"/>
    <property type="evidence" value="ECO:0007669"/>
    <property type="project" value="UniProtKB-EC"/>
</dbReference>
<evidence type="ECO:0000313" key="2">
    <source>
        <dbReference type="Proteomes" id="UP001180840"/>
    </source>
</evidence>
<name>A0ABU1ZZM2_9CORY</name>
<sequence length="177" mass="18802">MSTRTQLQIAVIGAGPSGIHTAETAICHGMRDVADVRVDLIDSRPTAAGLVRAHSPIEGSVDALDRLDEEQISPHLRLIGNVTVGTDIPAVLLTGYYDAVISTVGLLDGALQSPGHLDLRSLGPGSTDGSDLVDDLRDAGLAVTTWHGWYRLDDSVRRGQRGWERAVAQAHAVPEMP</sequence>
<dbReference type="Proteomes" id="UP001180840">
    <property type="component" value="Unassembled WGS sequence"/>
</dbReference>
<dbReference type="SUPFAM" id="SSF51971">
    <property type="entry name" value="Nucleotide-binding domain"/>
    <property type="match status" value="1"/>
</dbReference>
<dbReference type="RefSeq" id="WP_290196056.1">
    <property type="nucleotide sequence ID" value="NZ_CP047654.1"/>
</dbReference>
<comment type="caution">
    <text evidence="1">The sequence shown here is derived from an EMBL/GenBank/DDBJ whole genome shotgun (WGS) entry which is preliminary data.</text>
</comment>
<evidence type="ECO:0000313" key="1">
    <source>
        <dbReference type="EMBL" id="MDR7330398.1"/>
    </source>
</evidence>
<dbReference type="EMBL" id="JAVDXZ010000001">
    <property type="protein sequence ID" value="MDR7330398.1"/>
    <property type="molecule type" value="Genomic_DNA"/>
</dbReference>
<gene>
    <name evidence="1" type="ORF">J2S39_002074</name>
</gene>
<keyword evidence="1" id="KW-0560">Oxidoreductase</keyword>
<organism evidence="1 2">
    <name type="scientific">Corynebacterium guangdongense</name>
    <dbReference type="NCBI Taxonomy" id="1783348"/>
    <lineage>
        <taxon>Bacteria</taxon>
        <taxon>Bacillati</taxon>
        <taxon>Actinomycetota</taxon>
        <taxon>Actinomycetes</taxon>
        <taxon>Mycobacteriales</taxon>
        <taxon>Corynebacteriaceae</taxon>
        <taxon>Corynebacterium</taxon>
    </lineage>
</organism>
<proteinExistence type="predicted"/>
<dbReference type="EC" id="1.18.1.2" evidence="1"/>